<comment type="caution">
    <text evidence="1">The sequence shown here is derived from an EMBL/GenBank/DDBJ whole genome shotgun (WGS) entry which is preliminary data.</text>
</comment>
<evidence type="ECO:0008006" key="3">
    <source>
        <dbReference type="Google" id="ProtNLM"/>
    </source>
</evidence>
<name>A0A2M7BTH2_9BACT</name>
<accession>A0A2M7BTH2</accession>
<dbReference type="EMBL" id="PEVA01000036">
    <property type="protein sequence ID" value="PIV08781.1"/>
    <property type="molecule type" value="Genomic_DNA"/>
</dbReference>
<reference evidence="2" key="1">
    <citation type="submission" date="2017-09" db="EMBL/GenBank/DDBJ databases">
        <title>Depth-based differentiation of microbial function through sediment-hosted aquifers and enrichment of novel symbionts in the deep terrestrial subsurface.</title>
        <authorList>
            <person name="Probst A.J."/>
            <person name="Ladd B."/>
            <person name="Jarett J.K."/>
            <person name="Geller-Mcgrath D.E."/>
            <person name="Sieber C.M.K."/>
            <person name="Emerson J.B."/>
            <person name="Anantharaman K."/>
            <person name="Thomas B.C."/>
            <person name="Malmstrom R."/>
            <person name="Stieglmeier M."/>
            <person name="Klingl A."/>
            <person name="Woyke T."/>
            <person name="Ryan C.M."/>
            <person name="Banfield J.F."/>
        </authorList>
    </citation>
    <scope>NUCLEOTIDE SEQUENCE [LARGE SCALE GENOMIC DNA]</scope>
</reference>
<dbReference type="Proteomes" id="UP000230119">
    <property type="component" value="Unassembled WGS sequence"/>
</dbReference>
<evidence type="ECO:0000313" key="1">
    <source>
        <dbReference type="EMBL" id="PIV08781.1"/>
    </source>
</evidence>
<sequence>MYRIDILLKQEQKLFHTQDLALLWGIENKNTLYTTIKRYVKKGILIPIHKGFYATVALKDIDPYRLGIGYLHSYGYLSTETILIQQGIMFQSASSITLISSISKTFTIGSNAYISRKIADEYLYNNVGVIFQNDIHEATVERAIADILYLRPRYHFDNEKSIDWKKVRELQTFIGYI</sequence>
<organism evidence="1 2">
    <name type="scientific">Candidatus Roizmanbacteria bacterium CG03_land_8_20_14_0_80_39_12</name>
    <dbReference type="NCBI Taxonomy" id="1974847"/>
    <lineage>
        <taxon>Bacteria</taxon>
        <taxon>Candidatus Roizmaniibacteriota</taxon>
    </lineage>
</organism>
<dbReference type="AlphaFoldDB" id="A0A2M7BTH2"/>
<gene>
    <name evidence="1" type="ORF">COS52_00860</name>
</gene>
<evidence type="ECO:0000313" key="2">
    <source>
        <dbReference type="Proteomes" id="UP000230119"/>
    </source>
</evidence>
<protein>
    <recommendedName>
        <fullName evidence="3">AbiEi antitoxin C-terminal domain-containing protein</fullName>
    </recommendedName>
</protein>
<proteinExistence type="predicted"/>